<dbReference type="GO" id="GO:0006355">
    <property type="term" value="P:regulation of DNA-templated transcription"/>
    <property type="evidence" value="ECO:0007669"/>
    <property type="project" value="InterPro"/>
</dbReference>
<dbReference type="Gene3D" id="2.30.30.1040">
    <property type="match status" value="1"/>
</dbReference>
<dbReference type="SMART" id="SM01019">
    <property type="entry name" value="B3"/>
    <property type="match status" value="1"/>
</dbReference>
<keyword evidence="5 9" id="KW-0238">DNA-binding</keyword>
<reference evidence="11" key="1">
    <citation type="submission" date="2019-11" db="EMBL/GenBank/DDBJ databases">
        <authorList>
            <person name="Liu Y."/>
            <person name="Hou J."/>
            <person name="Li T.-Q."/>
            <person name="Guan C.-H."/>
            <person name="Wu X."/>
            <person name="Wu H.-Z."/>
            <person name="Ling F."/>
            <person name="Zhang R."/>
            <person name="Shi X.-G."/>
            <person name="Ren J.-P."/>
            <person name="Chen E.-F."/>
            <person name="Sun J.-M."/>
        </authorList>
    </citation>
    <scope>NUCLEOTIDE SEQUENCE</scope>
    <source>
        <strain evidence="11">Adult_tree_wgs_1</strain>
        <tissue evidence="11">Leaves</tissue>
    </source>
</reference>
<dbReference type="PROSITE" id="PS50863">
    <property type="entry name" value="B3"/>
    <property type="match status" value="1"/>
</dbReference>
<dbReference type="InterPro" id="IPR036047">
    <property type="entry name" value="F-box-like_dom_sf"/>
</dbReference>
<evidence type="ECO:0000256" key="4">
    <source>
        <dbReference type="ARBA" id="ARBA00023015"/>
    </source>
</evidence>
<dbReference type="Proteomes" id="UP000626092">
    <property type="component" value="Unassembled WGS sequence"/>
</dbReference>
<comment type="similarity">
    <text evidence="2 9">Belongs to the ARF family.</text>
</comment>
<keyword evidence="12" id="KW-1185">Reference proteome</keyword>
<dbReference type="SUPFAM" id="SSF101936">
    <property type="entry name" value="DNA-binding pseudobarrel domain"/>
    <property type="match status" value="1"/>
</dbReference>
<dbReference type="Pfam" id="PF06507">
    <property type="entry name" value="ARF_AD"/>
    <property type="match status" value="1"/>
</dbReference>
<evidence type="ECO:0000256" key="8">
    <source>
        <dbReference type="ARBA" id="ARBA00023294"/>
    </source>
</evidence>
<proteinExistence type="inferred from homology"/>
<evidence type="ECO:0000313" key="11">
    <source>
        <dbReference type="EMBL" id="KAF7150732.1"/>
    </source>
</evidence>
<organism evidence="11 12">
    <name type="scientific">Rhododendron simsii</name>
    <name type="common">Sims's rhododendron</name>
    <dbReference type="NCBI Taxonomy" id="118357"/>
    <lineage>
        <taxon>Eukaryota</taxon>
        <taxon>Viridiplantae</taxon>
        <taxon>Streptophyta</taxon>
        <taxon>Embryophyta</taxon>
        <taxon>Tracheophyta</taxon>
        <taxon>Spermatophyta</taxon>
        <taxon>Magnoliopsida</taxon>
        <taxon>eudicotyledons</taxon>
        <taxon>Gunneridae</taxon>
        <taxon>Pentapetalae</taxon>
        <taxon>asterids</taxon>
        <taxon>Ericales</taxon>
        <taxon>Ericaceae</taxon>
        <taxon>Ericoideae</taxon>
        <taxon>Rhodoreae</taxon>
        <taxon>Rhododendron</taxon>
    </lineage>
</organism>
<dbReference type="AlphaFoldDB" id="A0A834LU78"/>
<keyword evidence="6 9" id="KW-0804">Transcription</keyword>
<keyword evidence="8 9" id="KW-0927">Auxin signaling pathway</keyword>
<dbReference type="GO" id="GO:0009734">
    <property type="term" value="P:auxin-activated signaling pathway"/>
    <property type="evidence" value="ECO:0007669"/>
    <property type="project" value="UniProtKB-KW"/>
</dbReference>
<evidence type="ECO:0000256" key="9">
    <source>
        <dbReference type="RuleBase" id="RU004561"/>
    </source>
</evidence>
<keyword evidence="4 9" id="KW-0805">Transcription regulation</keyword>
<dbReference type="FunFam" id="2.40.330.10:FF:000001">
    <property type="entry name" value="Auxin response factor"/>
    <property type="match status" value="1"/>
</dbReference>
<dbReference type="Gene3D" id="2.40.330.10">
    <property type="entry name" value="DNA-binding pseudobarrel domain"/>
    <property type="match status" value="1"/>
</dbReference>
<accession>A0A834LU78</accession>
<comment type="caution">
    <text evidence="11">The sequence shown here is derived from an EMBL/GenBank/DDBJ whole genome shotgun (WGS) entry which is preliminary data.</text>
</comment>
<dbReference type="Pfam" id="PF02362">
    <property type="entry name" value="B3"/>
    <property type="match status" value="1"/>
</dbReference>
<name>A0A834LU78_RHOSS</name>
<dbReference type="GO" id="GO:0003677">
    <property type="term" value="F:DNA binding"/>
    <property type="evidence" value="ECO:0007669"/>
    <property type="project" value="UniProtKB-KW"/>
</dbReference>
<dbReference type="EMBL" id="WJXA01000002">
    <property type="protein sequence ID" value="KAF7150732.1"/>
    <property type="molecule type" value="Genomic_DNA"/>
</dbReference>
<evidence type="ECO:0000256" key="5">
    <source>
        <dbReference type="ARBA" id="ARBA00023125"/>
    </source>
</evidence>
<protein>
    <recommendedName>
        <fullName evidence="9">Auxin response factor</fullName>
    </recommendedName>
</protein>
<dbReference type="InterPro" id="IPR003340">
    <property type="entry name" value="B3_DNA-bd"/>
</dbReference>
<evidence type="ECO:0000259" key="10">
    <source>
        <dbReference type="PROSITE" id="PS50863"/>
    </source>
</evidence>
<dbReference type="GO" id="GO:0005634">
    <property type="term" value="C:nucleus"/>
    <property type="evidence" value="ECO:0007669"/>
    <property type="project" value="UniProtKB-SubCell"/>
</dbReference>
<dbReference type="InterPro" id="IPR001810">
    <property type="entry name" value="F-box_dom"/>
</dbReference>
<dbReference type="InterPro" id="IPR044835">
    <property type="entry name" value="ARF_plant"/>
</dbReference>
<sequence>MNEEARGKAILKATPSELALAEEIIADNVELLTKILARLPRKSVAQFKSVSKHWLSLLSSIAGSGGDNLYKELWKACAGPLMDVPRVGERVFYFPQGELEQVKSVEIQINGGIKSEISTLQTSLTDPLQSYGHSASVWRNICSPKVELFVWMVVQNCIASRSVLVSLRILTIDSDLCPVHVVSQYGAEHDTDEVYAHFTLIPEQDQSEPTSPDLYPPEPLTPKIKSFCKVLTASDTIGGFTVLRKHADECLPALDMNQRSPMQELIAKDLHGAEWRFKHIFRGQPKRHLLATGWSKFVTKRKLVAGDSVVFLSQRHVNTHEFVSSKGENGELRVGVRRAARQQFTMPSSVISSQRMHLGVQAAAYNAPANWTVFFAYDKPSSSQFVVGLNKYLEAVNNYFRVGMRFKMRFEGEDSSLIRCTGTIVGVEDLSPQWENSKWRSLKVQWDEPEPAPIPRRPERVSPWEIEPIVLLFGVDLRNPPNA</sequence>
<evidence type="ECO:0000256" key="2">
    <source>
        <dbReference type="ARBA" id="ARBA00007853"/>
    </source>
</evidence>
<dbReference type="Pfam" id="PF00646">
    <property type="entry name" value="F-box"/>
    <property type="match status" value="1"/>
</dbReference>
<dbReference type="FunFam" id="2.30.30.1040:FF:000001">
    <property type="entry name" value="Auxin response factor"/>
    <property type="match status" value="1"/>
</dbReference>
<dbReference type="PANTHER" id="PTHR31384:SF1">
    <property type="entry name" value="AUXIN RESPONSE FACTOR 9"/>
    <property type="match status" value="1"/>
</dbReference>
<comment type="subcellular location">
    <subcellularLocation>
        <location evidence="1 9">Nucleus</location>
    </subcellularLocation>
</comment>
<dbReference type="SUPFAM" id="SSF81383">
    <property type="entry name" value="F-box domain"/>
    <property type="match status" value="1"/>
</dbReference>
<evidence type="ECO:0000256" key="6">
    <source>
        <dbReference type="ARBA" id="ARBA00023163"/>
    </source>
</evidence>
<keyword evidence="3" id="KW-0217">Developmental protein</keyword>
<evidence type="ECO:0000256" key="1">
    <source>
        <dbReference type="ARBA" id="ARBA00004123"/>
    </source>
</evidence>
<dbReference type="PANTHER" id="PTHR31384">
    <property type="entry name" value="AUXIN RESPONSE FACTOR 4-RELATED"/>
    <property type="match status" value="1"/>
</dbReference>
<dbReference type="InterPro" id="IPR010525">
    <property type="entry name" value="ARF_dom"/>
</dbReference>
<evidence type="ECO:0000256" key="3">
    <source>
        <dbReference type="ARBA" id="ARBA00022473"/>
    </source>
</evidence>
<comment type="subunit">
    <text evidence="9">Homodimers and heterodimers.</text>
</comment>
<feature type="domain" description="TF-B3" evidence="10">
    <location>
        <begin position="264"/>
        <end position="340"/>
    </location>
</feature>
<dbReference type="CDD" id="cd10017">
    <property type="entry name" value="B3_DNA"/>
    <property type="match status" value="1"/>
</dbReference>
<gene>
    <name evidence="11" type="ORF">RHSIM_Rhsim02G0248200</name>
</gene>
<keyword evidence="7 9" id="KW-0539">Nucleus</keyword>
<evidence type="ECO:0000256" key="7">
    <source>
        <dbReference type="ARBA" id="ARBA00023242"/>
    </source>
</evidence>
<evidence type="ECO:0000313" key="12">
    <source>
        <dbReference type="Proteomes" id="UP000626092"/>
    </source>
</evidence>
<dbReference type="InterPro" id="IPR015300">
    <property type="entry name" value="DNA-bd_pseudobarrel_sf"/>
</dbReference>
<comment type="function">
    <text evidence="9">Auxin response factors (ARFs) are transcriptional factors that bind specifically to the DNA sequence 5'-TGTCTC-3' found in the auxin-responsive promoter elements (AuxREs).</text>
</comment>
<dbReference type="OrthoDB" id="1050118at2759"/>